<evidence type="ECO:0000313" key="2">
    <source>
        <dbReference type="Proteomes" id="UP001597480"/>
    </source>
</evidence>
<gene>
    <name evidence="1" type="ORF">ACFSR3_09840</name>
</gene>
<sequence length="336" mass="38197">MNKVKAIVDSVYITKRKNRISDLLRLEPLQAASRQSLQDVVFSEEYDMVVLESESVADVLNNRTLKASKIVLRVHNDETKYFFQLGNSSSNIFKKLYYYLDALKFRRFSKNVFAKADRLWFISKDEYKAFAEQEQWSQKSSHLPSASAQLPVQQKLGGRKVLFIGSLFMPNNINAIKWYLDNVHFKLIKDFPDYSFVIVGSTGDVREEDVLSMLSGYSNAEVHFNVPDLAPFYAEAALFVNPMQFGTGVKLKSLNAINNGLPLVSTHVGSEGIGLIDKEMFLKADNPDDFYAAIALIFSTKPEANSEMVKKAQDFLNNSDYLTLLKKETDDLFKQD</sequence>
<dbReference type="EMBL" id="JBHUMD010000024">
    <property type="protein sequence ID" value="MFD2602354.1"/>
    <property type="molecule type" value="Genomic_DNA"/>
</dbReference>
<evidence type="ECO:0000313" key="1">
    <source>
        <dbReference type="EMBL" id="MFD2602354.1"/>
    </source>
</evidence>
<organism evidence="1 2">
    <name type="scientific">Flavobacterium suzhouense</name>
    <dbReference type="NCBI Taxonomy" id="1529638"/>
    <lineage>
        <taxon>Bacteria</taxon>
        <taxon>Pseudomonadati</taxon>
        <taxon>Bacteroidota</taxon>
        <taxon>Flavobacteriia</taxon>
        <taxon>Flavobacteriales</taxon>
        <taxon>Flavobacteriaceae</taxon>
        <taxon>Flavobacterium</taxon>
    </lineage>
</organism>
<dbReference type="RefSeq" id="WP_379820818.1">
    <property type="nucleotide sequence ID" value="NZ_JBHUMD010000024.1"/>
</dbReference>
<dbReference type="Pfam" id="PF13692">
    <property type="entry name" value="Glyco_trans_1_4"/>
    <property type="match status" value="1"/>
</dbReference>
<accession>A0ABW5NW89</accession>
<reference evidence="2" key="1">
    <citation type="journal article" date="2019" name="Int. J. Syst. Evol. Microbiol.">
        <title>The Global Catalogue of Microorganisms (GCM) 10K type strain sequencing project: providing services to taxonomists for standard genome sequencing and annotation.</title>
        <authorList>
            <consortium name="The Broad Institute Genomics Platform"/>
            <consortium name="The Broad Institute Genome Sequencing Center for Infectious Disease"/>
            <person name="Wu L."/>
            <person name="Ma J."/>
        </authorList>
    </citation>
    <scope>NUCLEOTIDE SEQUENCE [LARGE SCALE GENOMIC DNA]</scope>
    <source>
        <strain evidence="2">KCTC 42107</strain>
    </source>
</reference>
<proteinExistence type="predicted"/>
<dbReference type="Proteomes" id="UP001597480">
    <property type="component" value="Unassembled WGS sequence"/>
</dbReference>
<keyword evidence="2" id="KW-1185">Reference proteome</keyword>
<dbReference type="SUPFAM" id="SSF53756">
    <property type="entry name" value="UDP-Glycosyltransferase/glycogen phosphorylase"/>
    <property type="match status" value="1"/>
</dbReference>
<comment type="caution">
    <text evidence="1">The sequence shown here is derived from an EMBL/GenBank/DDBJ whole genome shotgun (WGS) entry which is preliminary data.</text>
</comment>
<protein>
    <submittedName>
        <fullName evidence="1">Glycosyltransferase family 4 protein</fullName>
    </submittedName>
</protein>
<name>A0ABW5NW89_9FLAO</name>
<dbReference type="Gene3D" id="3.40.50.2000">
    <property type="entry name" value="Glycogen Phosphorylase B"/>
    <property type="match status" value="1"/>
</dbReference>